<evidence type="ECO:0000313" key="6">
    <source>
        <dbReference type="Proteomes" id="UP000461670"/>
    </source>
</evidence>
<evidence type="ECO:0000256" key="3">
    <source>
        <dbReference type="SAM" id="MobiDB-lite"/>
    </source>
</evidence>
<dbReference type="Pfam" id="PF00881">
    <property type="entry name" value="Nitroreductase"/>
    <property type="match status" value="1"/>
</dbReference>
<dbReference type="AlphaFoldDB" id="A0A7V8JNX9"/>
<protein>
    <submittedName>
        <fullName evidence="5">Chloronitrobenzene nitroreductase</fullName>
    </submittedName>
</protein>
<dbReference type="SUPFAM" id="SSF55469">
    <property type="entry name" value="FMN-dependent nitroreductase-like"/>
    <property type="match status" value="1"/>
</dbReference>
<evidence type="ECO:0000259" key="4">
    <source>
        <dbReference type="Pfam" id="PF00881"/>
    </source>
</evidence>
<dbReference type="PANTHER" id="PTHR43673:SF10">
    <property type="entry name" value="NADH DEHYDROGENASE_NAD(P)H NITROREDUCTASE XCC3605-RELATED"/>
    <property type="match status" value="1"/>
</dbReference>
<dbReference type="CDD" id="cd02136">
    <property type="entry name" value="PnbA_NfnB-like"/>
    <property type="match status" value="1"/>
</dbReference>
<keyword evidence="2" id="KW-0560">Oxidoreductase</keyword>
<dbReference type="EMBL" id="WNDQ01000063">
    <property type="protein sequence ID" value="KAF1019148.1"/>
    <property type="molecule type" value="Genomic_DNA"/>
</dbReference>
<gene>
    <name evidence="5" type="primary">cnbA</name>
    <name evidence="5" type="ORF">GAK30_03290</name>
</gene>
<feature type="domain" description="Nitroreductase" evidence="4">
    <location>
        <begin position="24"/>
        <end position="212"/>
    </location>
</feature>
<organism evidence="5 6">
    <name type="scientific">Paracidovorax wautersii</name>
    <dbReference type="NCBI Taxonomy" id="1177982"/>
    <lineage>
        <taxon>Bacteria</taxon>
        <taxon>Pseudomonadati</taxon>
        <taxon>Pseudomonadota</taxon>
        <taxon>Betaproteobacteria</taxon>
        <taxon>Burkholderiales</taxon>
        <taxon>Comamonadaceae</taxon>
        <taxon>Paracidovorax</taxon>
    </lineage>
</organism>
<comment type="caution">
    <text evidence="5">The sequence shown here is derived from an EMBL/GenBank/DDBJ whole genome shotgun (WGS) entry which is preliminary data.</text>
</comment>
<name>A0A7V8JNX9_9BURK</name>
<dbReference type="GO" id="GO:0016491">
    <property type="term" value="F:oxidoreductase activity"/>
    <property type="evidence" value="ECO:0007669"/>
    <property type="project" value="UniProtKB-KW"/>
</dbReference>
<dbReference type="InterPro" id="IPR029479">
    <property type="entry name" value="Nitroreductase"/>
</dbReference>
<dbReference type="PANTHER" id="PTHR43673">
    <property type="entry name" value="NAD(P)H NITROREDUCTASE YDGI-RELATED"/>
    <property type="match status" value="1"/>
</dbReference>
<reference evidence="6" key="1">
    <citation type="journal article" date="2020" name="MBio">
        <title>Horizontal gene transfer to a defensive symbiont with a reduced genome amongst a multipartite beetle microbiome.</title>
        <authorList>
            <person name="Waterworth S.C."/>
            <person name="Florez L.V."/>
            <person name="Rees E.R."/>
            <person name="Hertweck C."/>
            <person name="Kaltenpoth M."/>
            <person name="Kwan J.C."/>
        </authorList>
    </citation>
    <scope>NUCLEOTIDE SEQUENCE [LARGE SCALE GENOMIC DNA]</scope>
</reference>
<comment type="similarity">
    <text evidence="1">Belongs to the nitroreductase family.</text>
</comment>
<sequence length="237" mass="25180">MTFPTPPLSNAGAPDAADHAGLVQQRQSTRAFTGQPLPPGLLEDLLQAARRAPSGANLQPGHFYAVRGARRQRLSQALVAAFHAGQAEPEDYSYFPQPMPLALRKRQVAAAQALYGALGVARDDQAGRAAQFERNFQFFDAPEALVVTIDRRLGSGCYMDLGMAIYGLMLAAQAQGLASCGIGALASYPSLIRRELDLPDGQAVVCGLALGYADDSAAVNRTATAREPLSSYFTVLD</sequence>
<evidence type="ECO:0000256" key="2">
    <source>
        <dbReference type="ARBA" id="ARBA00023002"/>
    </source>
</evidence>
<dbReference type="InterPro" id="IPR000415">
    <property type="entry name" value="Nitroreductase-like"/>
</dbReference>
<dbReference type="Gene3D" id="3.40.109.10">
    <property type="entry name" value="NADH Oxidase"/>
    <property type="match status" value="1"/>
</dbReference>
<evidence type="ECO:0000256" key="1">
    <source>
        <dbReference type="ARBA" id="ARBA00007118"/>
    </source>
</evidence>
<evidence type="ECO:0000313" key="5">
    <source>
        <dbReference type="EMBL" id="KAF1019148.1"/>
    </source>
</evidence>
<dbReference type="Proteomes" id="UP000461670">
    <property type="component" value="Unassembled WGS sequence"/>
</dbReference>
<accession>A0A7V8JNX9</accession>
<feature type="region of interest" description="Disordered" evidence="3">
    <location>
        <begin position="1"/>
        <end position="37"/>
    </location>
</feature>
<proteinExistence type="inferred from homology"/>